<organism evidence="4 5">
    <name type="scientific">Noviherbaspirillum autotrophicum</name>
    <dbReference type="NCBI Taxonomy" id="709839"/>
    <lineage>
        <taxon>Bacteria</taxon>
        <taxon>Pseudomonadati</taxon>
        <taxon>Pseudomonadota</taxon>
        <taxon>Betaproteobacteria</taxon>
        <taxon>Burkholderiales</taxon>
        <taxon>Oxalobacteraceae</taxon>
        <taxon>Noviherbaspirillum</taxon>
    </lineage>
</organism>
<dbReference type="InterPro" id="IPR003346">
    <property type="entry name" value="Transposase_20"/>
</dbReference>
<dbReference type="Pfam" id="PF02371">
    <property type="entry name" value="Transposase_20"/>
    <property type="match status" value="1"/>
</dbReference>
<name>A0A0C2BVG4_9BURK</name>
<proteinExistence type="predicted"/>
<evidence type="ECO:0000259" key="2">
    <source>
        <dbReference type="Pfam" id="PF01548"/>
    </source>
</evidence>
<feature type="coiled-coil region" evidence="1">
    <location>
        <begin position="180"/>
        <end position="214"/>
    </location>
</feature>
<evidence type="ECO:0000313" key="4">
    <source>
        <dbReference type="EMBL" id="KIF84004.1"/>
    </source>
</evidence>
<evidence type="ECO:0000313" key="5">
    <source>
        <dbReference type="Proteomes" id="UP000031572"/>
    </source>
</evidence>
<gene>
    <name evidence="4" type="ORF">TSA66_01215</name>
</gene>
<dbReference type="NCBIfam" id="NF033542">
    <property type="entry name" value="transpos_IS110"/>
    <property type="match status" value="1"/>
</dbReference>
<dbReference type="PANTHER" id="PTHR33055">
    <property type="entry name" value="TRANSPOSASE FOR INSERTION SEQUENCE ELEMENT IS1111A"/>
    <property type="match status" value="1"/>
</dbReference>
<evidence type="ECO:0000259" key="3">
    <source>
        <dbReference type="Pfam" id="PF02371"/>
    </source>
</evidence>
<dbReference type="RefSeq" id="WP_040038680.1">
    <property type="nucleotide sequence ID" value="NZ_JWJG01000020.1"/>
</dbReference>
<feature type="domain" description="Transposase IS116/IS110/IS902 C-terminal" evidence="3">
    <location>
        <begin position="212"/>
        <end position="293"/>
    </location>
</feature>
<dbReference type="GO" id="GO:0004803">
    <property type="term" value="F:transposase activity"/>
    <property type="evidence" value="ECO:0007669"/>
    <property type="project" value="InterPro"/>
</dbReference>
<dbReference type="InterPro" id="IPR047650">
    <property type="entry name" value="Transpos_IS110"/>
</dbReference>
<comment type="caution">
    <text evidence="4">The sequence shown here is derived from an EMBL/GenBank/DDBJ whole genome shotgun (WGS) entry which is preliminary data.</text>
</comment>
<dbReference type="PANTHER" id="PTHR33055:SF3">
    <property type="entry name" value="PUTATIVE TRANSPOSASE FOR IS117-RELATED"/>
    <property type="match status" value="1"/>
</dbReference>
<feature type="domain" description="Transposase IS110-like N-terminal" evidence="2">
    <location>
        <begin position="6"/>
        <end position="146"/>
    </location>
</feature>
<dbReference type="AlphaFoldDB" id="A0A0C2BVG4"/>
<dbReference type="GO" id="GO:0006313">
    <property type="term" value="P:DNA transposition"/>
    <property type="evidence" value="ECO:0007669"/>
    <property type="project" value="InterPro"/>
</dbReference>
<reference evidence="4 5" key="1">
    <citation type="submission" date="2014-12" db="EMBL/GenBank/DDBJ databases">
        <title>Denitrispirillum autotrophicum gen. nov., sp. nov., Denitrifying, Facultatively Autotrophic Bacteria Isolated from Rice Paddy Soil.</title>
        <authorList>
            <person name="Ishii S."/>
            <person name="Ashida N."/>
            <person name="Ohno H."/>
            <person name="Otsuka S."/>
            <person name="Yokota A."/>
            <person name="Senoo K."/>
        </authorList>
    </citation>
    <scope>NUCLEOTIDE SEQUENCE [LARGE SCALE GENOMIC DNA]</scope>
    <source>
        <strain evidence="4 5">TSA66</strain>
    </source>
</reference>
<dbReference type="InterPro" id="IPR002525">
    <property type="entry name" value="Transp_IS110-like_N"/>
</dbReference>
<protein>
    <submittedName>
        <fullName evidence="4">Transposase</fullName>
    </submittedName>
</protein>
<dbReference type="OrthoDB" id="5289737at2"/>
<keyword evidence="1" id="KW-0175">Coiled coil</keyword>
<sequence>MQIATIGLDLAKNVIQLHAVNQHGRAVVKKALKRDQVLPFLANLAPCLIGMEACSSAHHWARKLQALGHTVRLMAPQFVKPYVKTNKNDAADAEAICEAVSRPNRRFVPIKNLEQQAVLSLHRARQGFVKARTAQANQIRGMLVEYGIVLPQGISHVMKRLPDILADQATELPATFLQLLQRLGEHLRELHRQVDELEQQIQGWHRENEASRKLADIPGIGPITASALVASIGDARNFKSGKELAAWLGLVPRQHSSGGKPTLLGISKRGDSYLRMLLIHGARSVLRVAQRKADYAGGWLSKLTERRHHNIAAVALANKNARIMWALLAHDRTFNLAFNTTR</sequence>
<evidence type="ECO:0000256" key="1">
    <source>
        <dbReference type="SAM" id="Coils"/>
    </source>
</evidence>
<dbReference type="Pfam" id="PF01548">
    <property type="entry name" value="DEDD_Tnp_IS110"/>
    <property type="match status" value="1"/>
</dbReference>
<keyword evidence="5" id="KW-1185">Reference proteome</keyword>
<dbReference type="Proteomes" id="UP000031572">
    <property type="component" value="Unassembled WGS sequence"/>
</dbReference>
<dbReference type="GO" id="GO:0003677">
    <property type="term" value="F:DNA binding"/>
    <property type="evidence" value="ECO:0007669"/>
    <property type="project" value="InterPro"/>
</dbReference>
<accession>A0A0C2BVG4</accession>
<dbReference type="EMBL" id="JWJG01000020">
    <property type="protein sequence ID" value="KIF84004.1"/>
    <property type="molecule type" value="Genomic_DNA"/>
</dbReference>